<reference evidence="1 2" key="2">
    <citation type="journal article" date="2009" name="Genome Res.">
        <title>Ortho-proteogenomics: multiple proteomes investigation through orthology and a new MS-based protocol.</title>
        <authorList>
            <person name="Gallien S."/>
            <person name="Perrodou E."/>
            <person name="Carapito C."/>
            <person name="Deshayes C."/>
            <person name="Reyrat J.M."/>
            <person name="Van Dorsselaer A."/>
            <person name="Poch O."/>
            <person name="Schaeffer C."/>
            <person name="Lecompte O."/>
        </authorList>
    </citation>
    <scope>NUCLEOTIDE SEQUENCE [LARGE SCALE GENOMIC DNA]</scope>
    <source>
        <strain evidence="2">ATCC 700084 / mc(2)155</strain>
    </source>
</reference>
<dbReference type="EMBL" id="CP001663">
    <property type="protein sequence ID" value="AFP37007.1"/>
    <property type="molecule type" value="Genomic_DNA"/>
</dbReference>
<dbReference type="KEGG" id="msg:MSMEI_0526"/>
<dbReference type="RefSeq" id="WP_014876797.1">
    <property type="nucleotide sequence ID" value="NC_008596.1"/>
</dbReference>
<proteinExistence type="predicted"/>
<dbReference type="GeneID" id="93455456"/>
<reference evidence="1 2" key="1">
    <citation type="journal article" date="2007" name="Genome Biol.">
        <title>Interrupted coding sequences in Mycobacterium smegmatis: authentic mutations or sequencing errors?</title>
        <authorList>
            <person name="Deshayes C."/>
            <person name="Perrodou E."/>
            <person name="Gallien S."/>
            <person name="Euphrasie D."/>
            <person name="Schaeffer C."/>
            <person name="Van-Dorsselaer A."/>
            <person name="Poch O."/>
            <person name="Lecompte O."/>
            <person name="Reyrat J.M."/>
        </authorList>
    </citation>
    <scope>NUCLEOTIDE SEQUENCE [LARGE SCALE GENOMIC DNA]</scope>
    <source>
        <strain evidence="2">ATCC 700084 / mc(2)155</strain>
    </source>
</reference>
<sequence length="116" mass="13062">MAASMCAVCGTGFTGRSDAVYCSAACRQKAHRARTARRVDALRSLRSGRNEVRRPVGIRSDIAQSIARAREQIAESRRLCRVSAERLQRLEDLQRELAKPREVRATTPMSYAKWAR</sequence>
<dbReference type="AlphaFoldDB" id="I7FWK3"/>
<organism evidence="1 2">
    <name type="scientific">Mycolicibacterium smegmatis (strain ATCC 700084 / mc(2)155)</name>
    <name type="common">Mycobacterium smegmatis</name>
    <dbReference type="NCBI Taxonomy" id="246196"/>
    <lineage>
        <taxon>Bacteria</taxon>
        <taxon>Bacillati</taxon>
        <taxon>Actinomycetota</taxon>
        <taxon>Actinomycetes</taxon>
        <taxon>Mycobacteriales</taxon>
        <taxon>Mycobacteriaceae</taxon>
        <taxon>Mycolicibacterium</taxon>
    </lineage>
</organism>
<evidence type="ECO:0000313" key="2">
    <source>
        <dbReference type="Proteomes" id="UP000006158"/>
    </source>
</evidence>
<protein>
    <submittedName>
        <fullName evidence="1">Uncharacterized protein</fullName>
    </submittedName>
</protein>
<dbReference type="PATRIC" id="fig|246196.56.peg.540"/>
<gene>
    <name evidence="1" type="ordered locus">MSMEI_0526</name>
</gene>
<name>I7FWK3_MYCS2</name>
<accession>I7FWK3</accession>
<evidence type="ECO:0000313" key="1">
    <source>
        <dbReference type="EMBL" id="AFP37007.1"/>
    </source>
</evidence>
<dbReference type="Proteomes" id="UP000006158">
    <property type="component" value="Chromosome"/>
</dbReference>